<evidence type="ECO:0000256" key="6">
    <source>
        <dbReference type="ARBA" id="ARBA00023136"/>
    </source>
</evidence>
<reference evidence="9 10" key="1">
    <citation type="journal article" date="2016" name="Genome Biol. Evol.">
        <title>Divergent and convergent evolution of fungal pathogenicity.</title>
        <authorList>
            <person name="Shang Y."/>
            <person name="Xiao G."/>
            <person name="Zheng P."/>
            <person name="Cen K."/>
            <person name="Zhan S."/>
            <person name="Wang C."/>
        </authorList>
    </citation>
    <scope>NUCLEOTIDE SEQUENCE [LARGE SCALE GENOMIC DNA]</scope>
    <source>
        <strain evidence="9 10">RCEF 264</strain>
    </source>
</reference>
<sequence>MSLNRVASLESVAFLPGRPSSRRSSDASSVPVSLLVSDGARSRRLSFNPLPDAWDPIDTRTDMVQAVSAFEVPVWKRIAQIVVTVVYCFFAAGIVFGYAAIKPVLKKEGAYRDVCIAAGGRDPSVAAAAAAAADDDNNVDTCVEIHLNFMFTVAAVGTNVAALPLGALLDHAGPRACGLLGAAFLAAGALLLAHAPLPPTTPLPVDAYLCGYLLLALGGPCTYISAFQLSNAFPRHAGLILALLTGAFDASSAVFLGYRVLYERSDGAFGHGAFFRWYLVVPALIALLQLTLLPRQSYKTVGALVAQAARLEEEEEERDDEAGDPDPLSARRVPPTAPNHRHRPAADQIDEHTALLQDEAQARARRASVVADIEALLGSAKADTQVRREEATNEIAGVWGVLHDQPALAQIRSPWFVLICLFTVIQMTRINYFVATVRPQYEALLGSPAQAVAVNHFFDLALPLGGLVAIPLVGLVLDRTPTVTVLAALVVGATAVGALGVVPHRPWAAYANVLLFVLYRPFYYTAVSDYSAKVFGFRTFGTVYGTIICLAGLGNFAQSGLDYLFHQVCGGNPVPVNLLLLVLGLFVGVCLVAFVRAHGRGGWRPETAALDG</sequence>
<comment type="subcellular location">
    <subcellularLocation>
        <location evidence="1">Membrane</location>
        <topology evidence="1">Multi-pass membrane protein</topology>
    </subcellularLocation>
</comment>
<dbReference type="InterPro" id="IPR052599">
    <property type="entry name" value="SLC43A_AATransporter"/>
</dbReference>
<dbReference type="PANTHER" id="PTHR20772">
    <property type="entry name" value="PROTEIN FMP42"/>
    <property type="match status" value="1"/>
</dbReference>
<protein>
    <submittedName>
        <fullName evidence="9">Major facilitator superfamily transporter</fullName>
    </submittedName>
</protein>
<feature type="transmembrane region" description="Helical" evidence="8">
    <location>
        <begin position="535"/>
        <end position="556"/>
    </location>
</feature>
<comment type="caution">
    <text evidence="9">The sequence shown here is derived from an EMBL/GenBank/DDBJ whole genome shotgun (WGS) entry which is preliminary data.</text>
</comment>
<keyword evidence="5 8" id="KW-1133">Transmembrane helix</keyword>
<keyword evidence="10" id="KW-1185">Reference proteome</keyword>
<feature type="transmembrane region" description="Helical" evidence="8">
    <location>
        <begin position="274"/>
        <end position="293"/>
    </location>
</feature>
<dbReference type="InterPro" id="IPR036259">
    <property type="entry name" value="MFS_trans_sf"/>
</dbReference>
<feature type="transmembrane region" description="Helical" evidence="8">
    <location>
        <begin position="576"/>
        <end position="595"/>
    </location>
</feature>
<evidence type="ECO:0000256" key="5">
    <source>
        <dbReference type="ARBA" id="ARBA00022989"/>
    </source>
</evidence>
<gene>
    <name evidence="9" type="ORF">SPI_05296</name>
</gene>
<proteinExistence type="inferred from homology"/>
<feature type="compositionally biased region" description="Acidic residues" evidence="7">
    <location>
        <begin position="312"/>
        <end position="324"/>
    </location>
</feature>
<evidence type="ECO:0000256" key="4">
    <source>
        <dbReference type="ARBA" id="ARBA00022692"/>
    </source>
</evidence>
<dbReference type="Proteomes" id="UP000076874">
    <property type="component" value="Unassembled WGS sequence"/>
</dbReference>
<name>A0A167U5V8_9HYPO</name>
<dbReference type="STRING" id="1081102.A0A167U5V8"/>
<keyword evidence="6 8" id="KW-0472">Membrane</keyword>
<dbReference type="PANTHER" id="PTHR20772:SF2">
    <property type="entry name" value="PROTEIN FMP42"/>
    <property type="match status" value="1"/>
</dbReference>
<evidence type="ECO:0000256" key="2">
    <source>
        <dbReference type="ARBA" id="ARBA00006595"/>
    </source>
</evidence>
<feature type="transmembrane region" description="Helical" evidence="8">
    <location>
        <begin position="207"/>
        <end position="227"/>
    </location>
</feature>
<feature type="transmembrane region" description="Helical" evidence="8">
    <location>
        <begin position="507"/>
        <end position="523"/>
    </location>
</feature>
<evidence type="ECO:0000313" key="10">
    <source>
        <dbReference type="Proteomes" id="UP000076874"/>
    </source>
</evidence>
<feature type="transmembrane region" description="Helical" evidence="8">
    <location>
        <begin position="78"/>
        <end position="101"/>
    </location>
</feature>
<comment type="similarity">
    <text evidence="2">Belongs to the SLC43A transporter (TC 2.A.1.44) family.</text>
</comment>
<dbReference type="GO" id="GO:0000329">
    <property type="term" value="C:fungal-type vacuole membrane"/>
    <property type="evidence" value="ECO:0007669"/>
    <property type="project" value="TreeGrafter"/>
</dbReference>
<dbReference type="AlphaFoldDB" id="A0A167U5V8"/>
<feature type="region of interest" description="Disordered" evidence="7">
    <location>
        <begin position="312"/>
        <end position="345"/>
    </location>
</feature>
<dbReference type="GO" id="GO:0022857">
    <property type="term" value="F:transmembrane transporter activity"/>
    <property type="evidence" value="ECO:0007669"/>
    <property type="project" value="InterPro"/>
</dbReference>
<dbReference type="Pfam" id="PF07690">
    <property type="entry name" value="MFS_1"/>
    <property type="match status" value="1"/>
</dbReference>
<keyword evidence="3" id="KW-0813">Transport</keyword>
<feature type="transmembrane region" description="Helical" evidence="8">
    <location>
        <begin position="483"/>
        <end position="501"/>
    </location>
</feature>
<evidence type="ECO:0000256" key="3">
    <source>
        <dbReference type="ARBA" id="ARBA00022448"/>
    </source>
</evidence>
<dbReference type="Gene3D" id="1.20.1250.20">
    <property type="entry name" value="MFS general substrate transporter like domains"/>
    <property type="match status" value="1"/>
</dbReference>
<evidence type="ECO:0000256" key="7">
    <source>
        <dbReference type="SAM" id="MobiDB-lite"/>
    </source>
</evidence>
<organism evidence="9 10">
    <name type="scientific">Niveomyces insectorum RCEF 264</name>
    <dbReference type="NCBI Taxonomy" id="1081102"/>
    <lineage>
        <taxon>Eukaryota</taxon>
        <taxon>Fungi</taxon>
        <taxon>Dikarya</taxon>
        <taxon>Ascomycota</taxon>
        <taxon>Pezizomycotina</taxon>
        <taxon>Sordariomycetes</taxon>
        <taxon>Hypocreomycetidae</taxon>
        <taxon>Hypocreales</taxon>
        <taxon>Cordycipitaceae</taxon>
        <taxon>Niveomyces</taxon>
    </lineage>
</organism>
<keyword evidence="4 8" id="KW-0812">Transmembrane</keyword>
<feature type="transmembrane region" description="Helical" evidence="8">
    <location>
        <begin position="239"/>
        <end position="262"/>
    </location>
</feature>
<feature type="transmembrane region" description="Helical" evidence="8">
    <location>
        <begin position="454"/>
        <end position="476"/>
    </location>
</feature>
<dbReference type="EMBL" id="AZHD01000008">
    <property type="protein sequence ID" value="OAA61272.1"/>
    <property type="molecule type" value="Genomic_DNA"/>
</dbReference>
<evidence type="ECO:0000313" key="9">
    <source>
        <dbReference type="EMBL" id="OAA61272.1"/>
    </source>
</evidence>
<dbReference type="SUPFAM" id="SSF103473">
    <property type="entry name" value="MFS general substrate transporter"/>
    <property type="match status" value="1"/>
</dbReference>
<accession>A0A167U5V8</accession>
<feature type="transmembrane region" description="Helical" evidence="8">
    <location>
        <begin position="415"/>
        <end position="434"/>
    </location>
</feature>
<evidence type="ECO:0000256" key="1">
    <source>
        <dbReference type="ARBA" id="ARBA00004141"/>
    </source>
</evidence>
<dbReference type="InterPro" id="IPR011701">
    <property type="entry name" value="MFS"/>
</dbReference>
<dbReference type="OrthoDB" id="330047at2759"/>
<evidence type="ECO:0000256" key="8">
    <source>
        <dbReference type="SAM" id="Phobius"/>
    </source>
</evidence>
<feature type="transmembrane region" description="Helical" evidence="8">
    <location>
        <begin position="149"/>
        <end position="169"/>
    </location>
</feature>
<feature type="transmembrane region" description="Helical" evidence="8">
    <location>
        <begin position="176"/>
        <end position="195"/>
    </location>
</feature>